<dbReference type="RefSeq" id="XP_004999068.1">
    <property type="nucleotide sequence ID" value="XM_004999011.1"/>
</dbReference>
<evidence type="ECO:0000313" key="3">
    <source>
        <dbReference type="Proteomes" id="UP000007799"/>
    </source>
</evidence>
<dbReference type="GeneID" id="16067474"/>
<keyword evidence="3" id="KW-1185">Reference proteome</keyword>
<dbReference type="AlphaFoldDB" id="F2TWQ3"/>
<feature type="region of interest" description="Disordered" evidence="1">
    <location>
        <begin position="234"/>
        <end position="261"/>
    </location>
</feature>
<dbReference type="InterPro" id="IPR036322">
    <property type="entry name" value="WD40_repeat_dom_sf"/>
</dbReference>
<dbReference type="EMBL" id="GL832955">
    <property type="protein sequence ID" value="EGD72499.1"/>
    <property type="molecule type" value="Genomic_DNA"/>
</dbReference>
<dbReference type="Gene3D" id="2.130.10.10">
    <property type="entry name" value="YVTN repeat-like/Quinoprotein amine dehydrogenase"/>
    <property type="match status" value="1"/>
</dbReference>
<name>F2TWQ3_SALR5</name>
<reference evidence="2" key="1">
    <citation type="submission" date="2009-08" db="EMBL/GenBank/DDBJ databases">
        <title>Annotation of Salpingoeca rosetta.</title>
        <authorList>
            <consortium name="The Broad Institute Genome Sequencing Platform"/>
            <person name="Russ C."/>
            <person name="Cuomo C."/>
            <person name="Burger G."/>
            <person name="Gray M.W."/>
            <person name="Holland P.W.H."/>
            <person name="King N."/>
            <person name="Lang F.B.F."/>
            <person name="Roger A.J."/>
            <person name="Ruiz-Trillo I."/>
            <person name="Young S.K."/>
            <person name="Zeng Q."/>
            <person name="Gargeya S."/>
            <person name="Alvarado L."/>
            <person name="Berlin A."/>
            <person name="Chapman S.B."/>
            <person name="Chen Z."/>
            <person name="Freedman E."/>
            <person name="Gellesch M."/>
            <person name="Goldberg J."/>
            <person name="Griggs A."/>
            <person name="Gujja S."/>
            <person name="Heilman E."/>
            <person name="Heiman D."/>
            <person name="Howarth C."/>
            <person name="Mehta T."/>
            <person name="Neiman D."/>
            <person name="Pearson M."/>
            <person name="Roberts A."/>
            <person name="Saif S."/>
            <person name="Shea T."/>
            <person name="Shenoy N."/>
            <person name="Sisk P."/>
            <person name="Stolte C."/>
            <person name="Sykes S."/>
            <person name="White J."/>
            <person name="Yandava C."/>
            <person name="Haas B."/>
            <person name="Nusbaum C."/>
            <person name="Birren B."/>
        </authorList>
    </citation>
    <scope>NUCLEOTIDE SEQUENCE [LARGE SCALE GENOMIC DNA]</scope>
    <source>
        <strain evidence="2">ATCC 50818</strain>
    </source>
</reference>
<feature type="compositionally biased region" description="Polar residues" evidence="1">
    <location>
        <begin position="241"/>
        <end position="257"/>
    </location>
</feature>
<evidence type="ECO:0000313" key="2">
    <source>
        <dbReference type="EMBL" id="EGD72499.1"/>
    </source>
</evidence>
<proteinExistence type="predicted"/>
<protein>
    <submittedName>
        <fullName evidence="2">Uncharacterized protein</fullName>
    </submittedName>
</protein>
<dbReference type="InParanoid" id="F2TWQ3"/>
<dbReference type="SUPFAM" id="SSF50978">
    <property type="entry name" value="WD40 repeat-like"/>
    <property type="match status" value="1"/>
</dbReference>
<dbReference type="Proteomes" id="UP000007799">
    <property type="component" value="Unassembled WGS sequence"/>
</dbReference>
<organism evidence="3">
    <name type="scientific">Salpingoeca rosetta (strain ATCC 50818 / BSB-021)</name>
    <dbReference type="NCBI Taxonomy" id="946362"/>
    <lineage>
        <taxon>Eukaryota</taxon>
        <taxon>Choanoflagellata</taxon>
        <taxon>Craspedida</taxon>
        <taxon>Salpingoecidae</taxon>
        <taxon>Salpingoeca</taxon>
    </lineage>
</organism>
<dbReference type="KEGG" id="sre:PTSG_00525"/>
<dbReference type="InterPro" id="IPR015943">
    <property type="entry name" value="WD40/YVTN_repeat-like_dom_sf"/>
</dbReference>
<sequence>MADICTVAAGSCYGVVVLTTAADILTFRAKTTKSGLVIEQQHSTKLPHTLASPASVSLTPDVLALGTWEHGLWVWQAPFEKKQKKELHGQQLLGDGWEVHAVTSIAPSCVLCCGSDLRVHCFNIGDTAGGSKSSVVHEAAISTITHDAAHNTVISSGLDGLLCVWRLTTSRPRPGGSSNADTPLFAISGPPLLAVEITGRLPIISHCHVGRFLLLVQREDSSHMVSAIELPAAATTTAETQHCTSTSDDTKRATSTMADEGGRASMSLAATTWVLRHVPVQQDVHVFEEPLLQDADGDPSNLDSTAPDESTA</sequence>
<evidence type="ECO:0000256" key="1">
    <source>
        <dbReference type="SAM" id="MobiDB-lite"/>
    </source>
</evidence>
<feature type="compositionally biased region" description="Polar residues" evidence="1">
    <location>
        <begin position="301"/>
        <end position="312"/>
    </location>
</feature>
<gene>
    <name evidence="2" type="ORF">PTSG_00525</name>
</gene>
<accession>F2TWQ3</accession>
<feature type="region of interest" description="Disordered" evidence="1">
    <location>
        <begin position="290"/>
        <end position="312"/>
    </location>
</feature>